<name>A0AA88JBR0_FICCA</name>
<keyword evidence="3" id="KW-1185">Reference proteome</keyword>
<sequence length="123" mass="13502">MKNFHIRTLPKQLTGFSSLGTGGRRSAGCVGGVGRVRAWAEGGRGDYVGAKWGRGGVGGVDGGGDEKEREKWRKGGVGMGGEREREKWRAWAWREEAEREKLGGRSFEGEIGRRKRGGSFCRF</sequence>
<feature type="compositionally biased region" description="Basic and acidic residues" evidence="1">
    <location>
        <begin position="64"/>
        <end position="73"/>
    </location>
</feature>
<proteinExistence type="predicted"/>
<dbReference type="Proteomes" id="UP001187192">
    <property type="component" value="Unassembled WGS sequence"/>
</dbReference>
<gene>
    <name evidence="2" type="ORF">TIFTF001_036855</name>
</gene>
<accession>A0AA88JBR0</accession>
<dbReference type="AlphaFoldDB" id="A0AA88JBR0"/>
<dbReference type="EMBL" id="BTGU01000500">
    <property type="protein sequence ID" value="GMN67792.1"/>
    <property type="molecule type" value="Genomic_DNA"/>
</dbReference>
<organism evidence="2 3">
    <name type="scientific">Ficus carica</name>
    <name type="common">Common fig</name>
    <dbReference type="NCBI Taxonomy" id="3494"/>
    <lineage>
        <taxon>Eukaryota</taxon>
        <taxon>Viridiplantae</taxon>
        <taxon>Streptophyta</taxon>
        <taxon>Embryophyta</taxon>
        <taxon>Tracheophyta</taxon>
        <taxon>Spermatophyta</taxon>
        <taxon>Magnoliopsida</taxon>
        <taxon>eudicotyledons</taxon>
        <taxon>Gunneridae</taxon>
        <taxon>Pentapetalae</taxon>
        <taxon>rosids</taxon>
        <taxon>fabids</taxon>
        <taxon>Rosales</taxon>
        <taxon>Moraceae</taxon>
        <taxon>Ficeae</taxon>
        <taxon>Ficus</taxon>
    </lineage>
</organism>
<evidence type="ECO:0000313" key="2">
    <source>
        <dbReference type="EMBL" id="GMN67792.1"/>
    </source>
</evidence>
<evidence type="ECO:0000256" key="1">
    <source>
        <dbReference type="SAM" id="MobiDB-lite"/>
    </source>
</evidence>
<comment type="caution">
    <text evidence="2">The sequence shown here is derived from an EMBL/GenBank/DDBJ whole genome shotgun (WGS) entry which is preliminary data.</text>
</comment>
<feature type="region of interest" description="Disordered" evidence="1">
    <location>
        <begin position="58"/>
        <end position="79"/>
    </location>
</feature>
<evidence type="ECO:0000313" key="3">
    <source>
        <dbReference type="Proteomes" id="UP001187192"/>
    </source>
</evidence>
<reference evidence="2" key="1">
    <citation type="submission" date="2023-07" db="EMBL/GenBank/DDBJ databases">
        <title>draft genome sequence of fig (Ficus carica).</title>
        <authorList>
            <person name="Takahashi T."/>
            <person name="Nishimura K."/>
        </authorList>
    </citation>
    <scope>NUCLEOTIDE SEQUENCE</scope>
</reference>
<protein>
    <submittedName>
        <fullName evidence="2">Uncharacterized protein</fullName>
    </submittedName>
</protein>